<evidence type="ECO:0000256" key="6">
    <source>
        <dbReference type="ARBA" id="ARBA00022801"/>
    </source>
</evidence>
<dbReference type="GO" id="GO:0004521">
    <property type="term" value="F:RNA endonuclease activity"/>
    <property type="evidence" value="ECO:0007669"/>
    <property type="project" value="InterPro"/>
</dbReference>
<comment type="cofactor">
    <cofactor evidence="1 9">
        <name>Mg(2+)</name>
        <dbReference type="ChEBI" id="CHEBI:18420"/>
    </cofactor>
</comment>
<keyword evidence="8 9" id="KW-0051">Antiviral defense</keyword>
<comment type="subunit">
    <text evidence="9">Homodimer, forms a heterotetramer with a Cas1 homodimer.</text>
</comment>
<dbReference type="EC" id="3.1.-.-" evidence="9"/>
<name>A0A1N7IWW8_9PROT</name>
<keyword evidence="3 9" id="KW-0540">Nuclease</keyword>
<dbReference type="GO" id="GO:0051607">
    <property type="term" value="P:defense response to virus"/>
    <property type="evidence" value="ECO:0007669"/>
    <property type="project" value="UniProtKB-UniRule"/>
</dbReference>
<dbReference type="Pfam" id="PF09827">
    <property type="entry name" value="CRISPR_Cas2"/>
    <property type="match status" value="1"/>
</dbReference>
<evidence type="ECO:0000256" key="2">
    <source>
        <dbReference type="ARBA" id="ARBA00009959"/>
    </source>
</evidence>
<dbReference type="InterPro" id="IPR021127">
    <property type="entry name" value="CRISPR_associated_Cas2"/>
</dbReference>
<dbReference type="EMBL" id="FTOA01000001">
    <property type="protein sequence ID" value="SIS41598.1"/>
    <property type="molecule type" value="Genomic_DNA"/>
</dbReference>
<dbReference type="GO" id="GO:0043571">
    <property type="term" value="P:maintenance of CRISPR repeat elements"/>
    <property type="evidence" value="ECO:0007669"/>
    <property type="project" value="UniProtKB-UniRule"/>
</dbReference>
<keyword evidence="7 9" id="KW-0460">Magnesium</keyword>
<dbReference type="GO" id="GO:0046872">
    <property type="term" value="F:metal ion binding"/>
    <property type="evidence" value="ECO:0007669"/>
    <property type="project" value="UniProtKB-UniRule"/>
</dbReference>
<proteinExistence type="inferred from homology"/>
<dbReference type="HAMAP" id="MF_01471">
    <property type="entry name" value="Cas2"/>
    <property type="match status" value="1"/>
</dbReference>
<keyword evidence="6 9" id="KW-0378">Hydrolase</keyword>
<evidence type="ECO:0000256" key="7">
    <source>
        <dbReference type="ARBA" id="ARBA00022842"/>
    </source>
</evidence>
<protein>
    <recommendedName>
        <fullName evidence="9">CRISPR-associated endoribonuclease Cas2</fullName>
        <ecNumber evidence="9">3.1.-.-</ecNumber>
    </recommendedName>
</protein>
<evidence type="ECO:0000256" key="1">
    <source>
        <dbReference type="ARBA" id="ARBA00001946"/>
    </source>
</evidence>
<dbReference type="InterPro" id="IPR019199">
    <property type="entry name" value="Virulence_VapD/CRISPR_Cas2"/>
</dbReference>
<dbReference type="NCBIfam" id="TIGR01573">
    <property type="entry name" value="cas2"/>
    <property type="match status" value="1"/>
</dbReference>
<evidence type="ECO:0000256" key="8">
    <source>
        <dbReference type="ARBA" id="ARBA00023118"/>
    </source>
</evidence>
<evidence type="ECO:0000313" key="10">
    <source>
        <dbReference type="EMBL" id="SIS41598.1"/>
    </source>
</evidence>
<accession>A0A1N7IWW8</accession>
<evidence type="ECO:0000313" key="11">
    <source>
        <dbReference type="Proteomes" id="UP000185678"/>
    </source>
</evidence>
<sequence length="115" mass="13160">MRVRETGPWASGYRLLWMLVMFDLPVVEAEERHQATKFRHVLLDHGFAMAQYSVYYRILAGKEAAEAMTKHIAAAAPPKGHIQIVTLTDKQYANIVSLRGREYEPSPENEQLSLF</sequence>
<keyword evidence="4 9" id="KW-0479">Metal-binding</keyword>
<feature type="binding site" evidence="9">
    <location>
        <position position="23"/>
    </location>
    <ligand>
        <name>Mg(2+)</name>
        <dbReference type="ChEBI" id="CHEBI:18420"/>
        <note>catalytic</note>
    </ligand>
</feature>
<evidence type="ECO:0000256" key="5">
    <source>
        <dbReference type="ARBA" id="ARBA00022759"/>
    </source>
</evidence>
<dbReference type="AlphaFoldDB" id="A0A1N7IWW8"/>
<dbReference type="OrthoDB" id="9791737at2"/>
<keyword evidence="11" id="KW-1185">Reference proteome</keyword>
<dbReference type="Proteomes" id="UP000185678">
    <property type="component" value="Unassembled WGS sequence"/>
</dbReference>
<organism evidence="10 11">
    <name type="scientific">Insolitispirillum peregrinum</name>
    <dbReference type="NCBI Taxonomy" id="80876"/>
    <lineage>
        <taxon>Bacteria</taxon>
        <taxon>Pseudomonadati</taxon>
        <taxon>Pseudomonadota</taxon>
        <taxon>Alphaproteobacteria</taxon>
        <taxon>Rhodospirillales</taxon>
        <taxon>Novispirillaceae</taxon>
        <taxon>Insolitispirillum</taxon>
    </lineage>
</organism>
<reference evidence="10 11" key="1">
    <citation type="submission" date="2017-01" db="EMBL/GenBank/DDBJ databases">
        <authorList>
            <person name="Mah S.A."/>
            <person name="Swanson W.J."/>
            <person name="Moy G.W."/>
            <person name="Vacquier V.D."/>
        </authorList>
    </citation>
    <scope>NUCLEOTIDE SEQUENCE [LARGE SCALE GENOMIC DNA]</scope>
    <source>
        <strain evidence="10 11">DSM 11589</strain>
    </source>
</reference>
<gene>
    <name evidence="9" type="primary">cas2</name>
    <name evidence="10" type="ORF">SAMN05421779_101702</name>
</gene>
<evidence type="ECO:0000256" key="4">
    <source>
        <dbReference type="ARBA" id="ARBA00022723"/>
    </source>
</evidence>
<keyword evidence="5 9" id="KW-0255">Endonuclease</keyword>
<dbReference type="SUPFAM" id="SSF143430">
    <property type="entry name" value="TTP0101/SSO1404-like"/>
    <property type="match status" value="1"/>
</dbReference>
<evidence type="ECO:0000256" key="3">
    <source>
        <dbReference type="ARBA" id="ARBA00022722"/>
    </source>
</evidence>
<comment type="similarity">
    <text evidence="2 9">Belongs to the CRISPR-associated endoribonuclease Cas2 protein family.</text>
</comment>
<evidence type="ECO:0000256" key="9">
    <source>
        <dbReference type="HAMAP-Rule" id="MF_01471"/>
    </source>
</evidence>
<comment type="function">
    <text evidence="9">CRISPR (clustered regularly interspaced short palindromic repeat), is an adaptive immune system that provides protection against mobile genetic elements (viruses, transposable elements and conjugative plasmids). CRISPR clusters contain sequences complementary to antecedent mobile elements and target invading nucleic acids. CRISPR clusters are transcribed and processed into CRISPR RNA (crRNA). Functions as a ssRNA-specific endoribonuclease. Involved in the integration of spacer DNA into the CRISPR cassette.</text>
</comment>
<dbReference type="STRING" id="80876.SAMN05421779_101702"/>
<dbReference type="GO" id="GO:0016787">
    <property type="term" value="F:hydrolase activity"/>
    <property type="evidence" value="ECO:0007669"/>
    <property type="project" value="UniProtKB-KW"/>
</dbReference>